<organism evidence="2 3">
    <name type="scientific">Xylocopa violacea</name>
    <name type="common">Violet carpenter bee</name>
    <name type="synonym">Apis violacea</name>
    <dbReference type="NCBI Taxonomy" id="135666"/>
    <lineage>
        <taxon>Eukaryota</taxon>
        <taxon>Metazoa</taxon>
        <taxon>Ecdysozoa</taxon>
        <taxon>Arthropoda</taxon>
        <taxon>Hexapoda</taxon>
        <taxon>Insecta</taxon>
        <taxon>Pterygota</taxon>
        <taxon>Neoptera</taxon>
        <taxon>Endopterygota</taxon>
        <taxon>Hymenoptera</taxon>
        <taxon>Apocrita</taxon>
        <taxon>Aculeata</taxon>
        <taxon>Apoidea</taxon>
        <taxon>Anthophila</taxon>
        <taxon>Apidae</taxon>
        <taxon>Xylocopa</taxon>
        <taxon>Xylocopa</taxon>
    </lineage>
</organism>
<evidence type="ECO:0000313" key="3">
    <source>
        <dbReference type="Proteomes" id="UP001642520"/>
    </source>
</evidence>
<proteinExistence type="predicted"/>
<sequence>MEYFKSFLQVIGLLEPSKVDFISELPPEVSQLILRKLEPETLLCAAQVSRKWLNICMSDWSLRRSAKLHNQRRRQQMREEFLGKESPVPVKIKASSKVIGLRRKHESVPRARFVAAEIFGTRRQPKRLPSFARVSSSSIVKIRKCVRI</sequence>
<reference evidence="2 3" key="1">
    <citation type="submission" date="2024-08" db="EMBL/GenBank/DDBJ databases">
        <authorList>
            <person name="Will J Nash"/>
            <person name="Angela Man"/>
            <person name="Seanna McTaggart"/>
            <person name="Kendall Baker"/>
            <person name="Tom Barker"/>
            <person name="Leah Catchpole"/>
            <person name="Alex Durrant"/>
            <person name="Karim Gharbi"/>
            <person name="Naomi Irish"/>
            <person name="Gemy Kaithakottil"/>
            <person name="Debby Ku"/>
            <person name="Aaliyah Providence"/>
            <person name="Felix Shaw"/>
            <person name="David Swarbreck"/>
            <person name="Chris Watkins"/>
            <person name="Ann M. McCartney"/>
            <person name="Giulio Formenti"/>
            <person name="Alice Mouton"/>
            <person name="Noel Vella"/>
            <person name="Bjorn M von Reumont"/>
            <person name="Adriana Vella"/>
            <person name="Wilfried Haerty"/>
        </authorList>
    </citation>
    <scope>NUCLEOTIDE SEQUENCE [LARGE SCALE GENOMIC DNA]</scope>
</reference>
<name>A0ABP1PEA6_XYLVO</name>
<dbReference type="SUPFAM" id="SSF81383">
    <property type="entry name" value="F-box domain"/>
    <property type="match status" value="1"/>
</dbReference>
<accession>A0ABP1PEA6</accession>
<feature type="domain" description="F-box" evidence="1">
    <location>
        <begin position="19"/>
        <end position="65"/>
    </location>
</feature>
<dbReference type="Proteomes" id="UP001642520">
    <property type="component" value="Unassembled WGS sequence"/>
</dbReference>
<evidence type="ECO:0000313" key="2">
    <source>
        <dbReference type="EMBL" id="CAL7951553.1"/>
    </source>
</evidence>
<comment type="caution">
    <text evidence="2">The sequence shown here is derived from an EMBL/GenBank/DDBJ whole genome shotgun (WGS) entry which is preliminary data.</text>
</comment>
<keyword evidence="3" id="KW-1185">Reference proteome</keyword>
<dbReference type="EMBL" id="CAXAJV020001301">
    <property type="protein sequence ID" value="CAL7951553.1"/>
    <property type="molecule type" value="Genomic_DNA"/>
</dbReference>
<dbReference type="InterPro" id="IPR001810">
    <property type="entry name" value="F-box_dom"/>
</dbReference>
<dbReference type="InterPro" id="IPR036047">
    <property type="entry name" value="F-box-like_dom_sf"/>
</dbReference>
<gene>
    <name evidence="2" type="ORF">XYLVIOL_LOCUS10576</name>
</gene>
<dbReference type="PROSITE" id="PS50181">
    <property type="entry name" value="FBOX"/>
    <property type="match status" value="1"/>
</dbReference>
<dbReference type="Gene3D" id="1.20.1280.50">
    <property type="match status" value="1"/>
</dbReference>
<dbReference type="Pfam" id="PF12937">
    <property type="entry name" value="F-box-like"/>
    <property type="match status" value="1"/>
</dbReference>
<evidence type="ECO:0000259" key="1">
    <source>
        <dbReference type="PROSITE" id="PS50181"/>
    </source>
</evidence>
<protein>
    <recommendedName>
        <fullName evidence="1">F-box domain-containing protein</fullName>
    </recommendedName>
</protein>